<feature type="coiled-coil region" evidence="1">
    <location>
        <begin position="820"/>
        <end position="847"/>
    </location>
</feature>
<feature type="coiled-coil region" evidence="1">
    <location>
        <begin position="24"/>
        <end position="93"/>
    </location>
</feature>
<dbReference type="EMBL" id="KI546130">
    <property type="protein sequence ID" value="EST44012.1"/>
    <property type="molecule type" value="Genomic_DNA"/>
</dbReference>
<accession>V6LHI5</accession>
<feature type="compositionally biased region" description="Polar residues" evidence="2">
    <location>
        <begin position="1683"/>
        <end position="1703"/>
    </location>
</feature>
<keyword evidence="5" id="KW-1185">Reference proteome</keyword>
<reference evidence="3 4" key="1">
    <citation type="journal article" date="2014" name="PLoS Genet.">
        <title>The Genome of Spironucleus salmonicida Highlights a Fish Pathogen Adapted to Fluctuating Environments.</title>
        <authorList>
            <person name="Xu F."/>
            <person name="Jerlstrom-Hultqvist J."/>
            <person name="Einarsson E."/>
            <person name="Astvaldsson A."/>
            <person name="Svard S.G."/>
            <person name="Andersson J.O."/>
        </authorList>
    </citation>
    <scope>NUCLEOTIDE SEQUENCE</scope>
    <source>
        <strain evidence="4">ATCC 50377</strain>
    </source>
</reference>
<evidence type="ECO:0000313" key="3">
    <source>
        <dbReference type="EMBL" id="EST44012.1"/>
    </source>
</evidence>
<dbReference type="Proteomes" id="UP000018208">
    <property type="component" value="Unassembled WGS sequence"/>
</dbReference>
<feature type="coiled-coil region" evidence="1">
    <location>
        <begin position="879"/>
        <end position="906"/>
    </location>
</feature>
<evidence type="ECO:0000313" key="5">
    <source>
        <dbReference type="Proteomes" id="UP000018208"/>
    </source>
</evidence>
<dbReference type="EMBL" id="AUWU02000001">
    <property type="protein sequence ID" value="KAH0577886.1"/>
    <property type="molecule type" value="Genomic_DNA"/>
</dbReference>
<sequence length="1980" mass="230800">MSNSALKDLLAKTIEERDTTVSNYQSIQNTIFEKEIKIQEQENRNSDLLKRITILENDKQQLQSTSPSYQQEIQLLTNQLKKLQTQNEILKSERPKISDAFRPSLTEETSMYQSKTDTEFTPGPADLDALRYLQEQKIVVEQDLLNCKQELQLLQQKYEVIYQEKVQANILIDSLNKQNTELSNILELMDQDMEDQNLQQKKIIELSNSNQACGKELTLEKAKYNQVNQEKLKVTGQLEQIKNQLDKKCHQFNCLEEAYFELDKEQQYLQVQTNKNLEHIKELEEFSQKTKDSLLQSTTQISLLREQNENYLQDIKDSLINASVNSGKDEQSKYIDQINTLKEQNLSKQQLINDLKEQLATILQQGNIKQENLEKLKEQQAIIQDLQYQVQELHNKRQEYTPDPMDTQKITLNQSQQTQILPQQNLLVVHGQKTIPLDFESLINSCFSNNFNQQSHQIIFKIKELQDKIQMLSNKIKSIDQQQHQLVIDNSILSQELNDQLINQNATKQFLADQVQDLKHSLLTLTQTNIQVDQALLPEVSIITDQSMDMILQDFAVVSTNFKQLLQSNNSQNNQQYDEILATSLKLSSQKNDISSENEKLKQELHTSISAIQQLAIEKEKISLQNKSLQTENSQLLEDIKKLSDSCLQMDGVLSSVRMTQNSLQQDDIDECNKVNQALILENKQLKIVVDNKQNAIEGYESQIQHAQQQISTVLQDQTELKQLKVDLDYNNSNLLKQVQQFCQSQLDMCQVLNQIKLSYPAQKFITISNKINELDLKIQNNLTSSVSKQDQLQQLLQITLLQLEKQSNISATKYNDDAYNQILVQQRQANQKLDNLNKDIQNIINKDTTAGVNAETDCDLQQMLSSYQDVQVEKENIITLLNNKLEEKLQQVQLLESELNICQQKLMKQVKDIEIKDLNLGTNQYQSQMCQISTLQDNYDKLSILYIQSQEQLAKQIKDNQQKNIIALKQNDNIIEEIKSQYLLRIENLNKQVSDLFEQNSLLTQQNLVIKNQPQKDVAQQNIYKQNLEEVENLTQIKINQLSQKFNESQIQVSELQQQLLLKDANQTTFSIMDQQKQIDRIKQQYNQVIDDLNTQITTQTLLNQSLLSKIKLLNQEILTLKNTQSELEQQNKSCTQKYEQLYANNQNNSLTQKLQENIENLENQVIVLKNFQTQEVQEQTQVVCSQKHQQDIDNLQQQLEHQQQLTESESKHYEEYQANTNELKKQIQNLQIQVSNKNNASTEYQDQLFIKDQAILELKRQILNLQSEINQRQQQDKQQLQGSKSISLCSTMQDSLIKPQHQDNLSILQQEKQLIQQNNNQVKSSNNLIKLSGQNQESYENIIENQKELLNSQNLQIQQMSKINSNLQQQLIDQQISTVNTQNKYQGNLKSNEELLSITSNLKQLVEDIQCQNGKDIKQVDASFEQQFNNSQNLTSKIQEIVDSLSCYDIKQQSLLKLNQEQLQIMINIQESQQRNLSNYRLLSDKLNEITVNSSCENEASNDQIIIQQYQQITLLLKQALNDNNQQMILLQQVLVAFTSLDQSETFKQIQQQTQAIFESVIKFKNNTNNISSQEQQQHLCCSQNLVSQLNQIYDFVTQIDMKTIHHKLNIVTEKVQILSPKSEYLSQFKSLEQSIILILDNFGKFDIQSQLGQKIEELKVFLQGYMDQLSSKQQSQRSLTPQSFQSTQNNQSPDHISPNKKSVSFQLLNEQNFTPQQIDSKSPKLQQFDIYNYPQQMSHQQMSLSDNNEINHLKVKVELLETQLQQFKLANSAIQNEEYLQRQVARYELDLKNTLEEYDMCKRQIIELKNHIEVQDLTIKEQKTEIEDLQNVRNKYDRLSQTKDLQDEQLANLRQVFSELRNLIRSHFGGHNEDSELINQVENLLSVKRKFMDLEKEMIDLKAQLAASEEQRKSFRKRAREERNFKERSEQHVHQLEHKVDKQQQQLTKYRADIQEIRQYAQEYASAVQAELKSRLL</sequence>
<feature type="region of interest" description="Disordered" evidence="2">
    <location>
        <begin position="1917"/>
        <end position="1937"/>
    </location>
</feature>
<feature type="coiled-coil region" evidence="1">
    <location>
        <begin position="144"/>
        <end position="192"/>
    </location>
</feature>
<feature type="coiled-coil region" evidence="1">
    <location>
        <begin position="1753"/>
        <end position="1859"/>
    </location>
</feature>
<feature type="coiled-coil region" evidence="1">
    <location>
        <begin position="338"/>
        <end position="396"/>
    </location>
</feature>
<feature type="region of interest" description="Disordered" evidence="2">
    <location>
        <begin position="1679"/>
        <end position="1703"/>
    </location>
</feature>
<gene>
    <name evidence="3" type="ORF">SS50377_16321</name>
    <name evidence="4" type="ORF">SS50377_21240</name>
</gene>
<name>V6LHI5_9EUKA</name>
<feature type="coiled-coil region" evidence="1">
    <location>
        <begin position="980"/>
        <end position="1277"/>
    </location>
</feature>
<feature type="coiled-coil region" evidence="1">
    <location>
        <begin position="224"/>
        <end position="258"/>
    </location>
</feature>
<proteinExistence type="predicted"/>
<evidence type="ECO:0000313" key="4">
    <source>
        <dbReference type="EMBL" id="KAH0577886.1"/>
    </source>
</evidence>
<keyword evidence="1" id="KW-0175">Coiled coil</keyword>
<evidence type="ECO:0000256" key="2">
    <source>
        <dbReference type="SAM" id="MobiDB-lite"/>
    </source>
</evidence>
<evidence type="ECO:0000256" key="1">
    <source>
        <dbReference type="SAM" id="Coils"/>
    </source>
</evidence>
<reference evidence="4" key="2">
    <citation type="submission" date="2020-12" db="EMBL/GenBank/DDBJ databases">
        <title>New Spironucleus salmonicida genome in near-complete chromosomes.</title>
        <authorList>
            <person name="Xu F."/>
            <person name="Kurt Z."/>
            <person name="Jimenez-Gonzalez A."/>
            <person name="Astvaldsson A."/>
            <person name="Andersson J.O."/>
            <person name="Svard S.G."/>
        </authorList>
    </citation>
    <scope>NUCLEOTIDE SEQUENCE</scope>
    <source>
        <strain evidence="4">ATCC 50377</strain>
    </source>
</reference>
<feature type="coiled-coil region" evidence="1">
    <location>
        <begin position="683"/>
        <end position="717"/>
    </location>
</feature>
<feature type="coiled-coil region" evidence="1">
    <location>
        <begin position="584"/>
        <end position="646"/>
    </location>
</feature>
<protein>
    <submittedName>
        <fullName evidence="3">Uncharacterized protein</fullName>
    </submittedName>
</protein>
<dbReference type="VEuPathDB" id="GiardiaDB:SS50377_21240"/>
<organism evidence="3">
    <name type="scientific">Spironucleus salmonicida</name>
    <dbReference type="NCBI Taxonomy" id="348837"/>
    <lineage>
        <taxon>Eukaryota</taxon>
        <taxon>Metamonada</taxon>
        <taxon>Diplomonadida</taxon>
        <taxon>Hexamitidae</taxon>
        <taxon>Hexamitinae</taxon>
        <taxon>Spironucleus</taxon>
    </lineage>
</organism>